<dbReference type="InterPro" id="IPR001680">
    <property type="entry name" value="WD40_rpt"/>
</dbReference>
<dbReference type="Pfam" id="PF25460">
    <property type="entry name" value="Beta-prop_Aladin"/>
    <property type="match status" value="1"/>
</dbReference>
<organism evidence="2 3">
    <name type="scientific">Iphiclides podalirius</name>
    <name type="common">scarce swallowtail</name>
    <dbReference type="NCBI Taxonomy" id="110791"/>
    <lineage>
        <taxon>Eukaryota</taxon>
        <taxon>Metazoa</taxon>
        <taxon>Ecdysozoa</taxon>
        <taxon>Arthropoda</taxon>
        <taxon>Hexapoda</taxon>
        <taxon>Insecta</taxon>
        <taxon>Pterygota</taxon>
        <taxon>Neoptera</taxon>
        <taxon>Endopterygota</taxon>
        <taxon>Lepidoptera</taxon>
        <taxon>Glossata</taxon>
        <taxon>Ditrysia</taxon>
        <taxon>Papilionoidea</taxon>
        <taxon>Papilionidae</taxon>
        <taxon>Papilioninae</taxon>
        <taxon>Iphiclides</taxon>
    </lineage>
</organism>
<dbReference type="EMBL" id="OW152827">
    <property type="protein sequence ID" value="CAH2043235.1"/>
    <property type="molecule type" value="Genomic_DNA"/>
</dbReference>
<dbReference type="SUPFAM" id="SSF50978">
    <property type="entry name" value="WD40 repeat-like"/>
    <property type="match status" value="1"/>
</dbReference>
<gene>
    <name evidence="2" type="ORF">IPOD504_LOCUS4207</name>
</gene>
<reference evidence="2" key="1">
    <citation type="submission" date="2022-03" db="EMBL/GenBank/DDBJ databases">
        <authorList>
            <person name="Martin H S."/>
        </authorList>
    </citation>
    <scope>NUCLEOTIDE SEQUENCE</scope>
</reference>
<dbReference type="Proteomes" id="UP000837857">
    <property type="component" value="Chromosome 15"/>
</dbReference>
<evidence type="ECO:0000313" key="3">
    <source>
        <dbReference type="Proteomes" id="UP000837857"/>
    </source>
</evidence>
<dbReference type="InterPro" id="IPR045139">
    <property type="entry name" value="Aladin"/>
</dbReference>
<dbReference type="SMART" id="SM00320">
    <property type="entry name" value="WD40"/>
    <property type="match status" value="2"/>
</dbReference>
<evidence type="ECO:0000259" key="1">
    <source>
        <dbReference type="Pfam" id="PF25460"/>
    </source>
</evidence>
<protein>
    <recommendedName>
        <fullName evidence="1">Aladin seven-bladed propeller domain-containing protein</fullName>
    </recommendedName>
</protein>
<dbReference type="InterPro" id="IPR015943">
    <property type="entry name" value="WD40/YVTN_repeat-like_dom_sf"/>
</dbReference>
<feature type="non-terminal residue" evidence="2">
    <location>
        <position position="247"/>
    </location>
</feature>
<dbReference type="Gene3D" id="2.130.10.10">
    <property type="entry name" value="YVTN repeat-like/Quinoprotein amine dehydrogenase"/>
    <property type="match status" value="1"/>
</dbReference>
<dbReference type="PANTHER" id="PTHR14494:SF0">
    <property type="entry name" value="ALADIN"/>
    <property type="match status" value="1"/>
</dbReference>
<accession>A0ABN8HXX1</accession>
<feature type="domain" description="Aladin seven-bladed propeller" evidence="1">
    <location>
        <begin position="1"/>
        <end position="244"/>
    </location>
</feature>
<sequence length="247" mass="26803">MFTKPSSSNAVVLKRSGHSPVTDVSWSPNGDLLVSCCGADTSMLVWDVAMETAVPLRRVAGGGIVFARWSLDASKIFAATSSIIFRVWDTQTWTPERWCARGCRVVAACWGPNDVVLFAAKGEPMVYALSNTGLLNGAKTSKAQPVLDVTKVELPSGDSVGGPILDMCWDKNGRYLAILFEESYLVAVFCTTPLLMQLKITPCCFVCGIEDELPTAMAFQNNFAEDACLTIAWSSGRLQHFPIVYGM</sequence>
<dbReference type="InterPro" id="IPR036322">
    <property type="entry name" value="WD40_repeat_dom_sf"/>
</dbReference>
<keyword evidence="3" id="KW-1185">Reference proteome</keyword>
<evidence type="ECO:0000313" key="2">
    <source>
        <dbReference type="EMBL" id="CAH2043235.1"/>
    </source>
</evidence>
<dbReference type="InterPro" id="IPR057403">
    <property type="entry name" value="Beta-prop_Aladin"/>
</dbReference>
<dbReference type="PANTHER" id="PTHR14494">
    <property type="entry name" value="ALADIN/ADRACALIN/AAAS"/>
    <property type="match status" value="1"/>
</dbReference>
<name>A0ABN8HXX1_9NEOP</name>
<proteinExistence type="predicted"/>